<protein>
    <submittedName>
        <fullName evidence="1">Uncharacterized protein</fullName>
    </submittedName>
</protein>
<name>A0A1J4ME38_9CRYT</name>
<gene>
    <name evidence="1" type="ORF">cubi_00476</name>
</gene>
<dbReference type="EMBL" id="LRBP01000022">
    <property type="protein sequence ID" value="OII72481.1"/>
    <property type="molecule type" value="Genomic_DNA"/>
</dbReference>
<dbReference type="RefSeq" id="XP_028873979.1">
    <property type="nucleotide sequence ID" value="XM_029017490.1"/>
</dbReference>
<dbReference type="AlphaFoldDB" id="A0A1J4ME38"/>
<evidence type="ECO:0000313" key="2">
    <source>
        <dbReference type="Proteomes" id="UP000186176"/>
    </source>
</evidence>
<dbReference type="OrthoDB" id="338759at2759"/>
<accession>A0A1J4ME38</accession>
<reference evidence="1 2" key="1">
    <citation type="submission" date="2016-10" db="EMBL/GenBank/DDBJ databases">
        <title>Reductive evolution of mitochondrial metabolism and differential evolution of invasion-related proteins in Cryptosporidium.</title>
        <authorList>
            <person name="Liu S."/>
            <person name="Roellig D.M."/>
            <person name="Guo Y."/>
            <person name="Li N."/>
            <person name="Frace M.A."/>
            <person name="Tang K."/>
            <person name="Zhang L."/>
            <person name="Feng Y."/>
            <person name="Xiao L."/>
        </authorList>
    </citation>
    <scope>NUCLEOTIDE SEQUENCE [LARGE SCALE GENOMIC DNA]</scope>
    <source>
        <strain evidence="1">39726</strain>
    </source>
</reference>
<dbReference type="Proteomes" id="UP000186176">
    <property type="component" value="Unassembled WGS sequence"/>
</dbReference>
<dbReference type="VEuPathDB" id="CryptoDB:cubi_00476"/>
<organism evidence="1 2">
    <name type="scientific">Cryptosporidium ubiquitum</name>
    <dbReference type="NCBI Taxonomy" id="857276"/>
    <lineage>
        <taxon>Eukaryota</taxon>
        <taxon>Sar</taxon>
        <taxon>Alveolata</taxon>
        <taxon>Apicomplexa</taxon>
        <taxon>Conoidasida</taxon>
        <taxon>Coccidia</taxon>
        <taxon>Eucoccidiorida</taxon>
        <taxon>Eimeriorina</taxon>
        <taxon>Cryptosporidiidae</taxon>
        <taxon>Cryptosporidium</taxon>
    </lineage>
</organism>
<comment type="caution">
    <text evidence="1">The sequence shown here is derived from an EMBL/GenBank/DDBJ whole genome shotgun (WGS) entry which is preliminary data.</text>
</comment>
<keyword evidence="2" id="KW-1185">Reference proteome</keyword>
<sequence>MDFCDELLKLNELASESKGNLTGILDSLLVFDTRNENFHSLNNRFPGGFLLISQLKDYNQEEGISSEQQGDVGSLRTQIFDHQDFDSIKLCICQDLNSAMTRSCLLGLLKHYSQFIGINSKKEQCGDVSQEVVIFTIKYKYMILESNLIPLSFKAVRDLLYILVIKQVKLNSRIVFYVEEQQSEIELGPRKKSLVSYIILDPKGDESCEFNVYTVCNPTGFLTKIDSEESSCNKVKISEIISNELVTSSLSSDQDNYYAVSRFDIYSESNLIDSETQKENSPLLNDETILHNKLNRSKCINVFPGTCFSLFVRWNLEIDDVLYPNIPKINPTSIDEGLIFLKIDINKIKDPSLISIIEGINFLECLISSNYNYEEPNLQNHDLSDLDTQFESKELHIIALKFIRSLSEIWGYSIMEHVDLYKEEKETNAYVEKDKFRLKGSPNGRIDADYTDLLWGLLVNIREEKLIFNIVLLLLDELEKSCSQQLYENRFIPQVRNDNTTTFSKLIRIAVDIYKGSQYLGKRYESSKENEGSDFKEKHTIWKSIRNKYFGEIKTFRFVLMEIGFECIMADMKMHVRKSEPLIDDSSFDWHLNNLYSESKQLLEEFNLSELNQKNKELLGRIRKLIPVCYISNILNTYNCSWDISKKLIRSSIKYYSNQEIQEALPTIFLVPVFNKTVISQMISSNSPNQIEISSCETQGGSGRGIINLNKVDSIELPSLDSELNESIIKLNRLPICVWKTLSDLEESRHIPNHYTIQIEKSLT</sequence>
<proteinExistence type="predicted"/>
<dbReference type="GeneID" id="39977269"/>
<evidence type="ECO:0000313" key="1">
    <source>
        <dbReference type="EMBL" id="OII72481.1"/>
    </source>
</evidence>